<accession>A0A8E5HTN8</accession>
<name>A0A8E5HTN8_USTVR</name>
<dbReference type="RefSeq" id="XP_042998985.1">
    <property type="nucleotide sequence ID" value="XM_043143052.1"/>
</dbReference>
<dbReference type="Proteomes" id="UP000027002">
    <property type="component" value="Chromosome 4"/>
</dbReference>
<reference evidence="2" key="1">
    <citation type="submission" date="2020-03" db="EMBL/GenBank/DDBJ databases">
        <title>A mixture of massive structural variations and highly conserved coding sequences in Ustilaginoidea virens genome.</title>
        <authorList>
            <person name="Zhang K."/>
            <person name="Zhao Z."/>
            <person name="Zhang Z."/>
            <person name="Li Y."/>
            <person name="Hsiang T."/>
            <person name="Sun W."/>
        </authorList>
    </citation>
    <scope>NUCLEOTIDE SEQUENCE</scope>
    <source>
        <strain evidence="2">UV-8b</strain>
    </source>
</reference>
<proteinExistence type="predicted"/>
<organism evidence="2 3">
    <name type="scientific">Ustilaginoidea virens</name>
    <name type="common">Rice false smut fungus</name>
    <name type="synonym">Villosiclava virens</name>
    <dbReference type="NCBI Taxonomy" id="1159556"/>
    <lineage>
        <taxon>Eukaryota</taxon>
        <taxon>Fungi</taxon>
        <taxon>Dikarya</taxon>
        <taxon>Ascomycota</taxon>
        <taxon>Pezizomycotina</taxon>
        <taxon>Sordariomycetes</taxon>
        <taxon>Hypocreomycetidae</taxon>
        <taxon>Hypocreales</taxon>
        <taxon>Clavicipitaceae</taxon>
        <taxon>Ustilaginoidea</taxon>
    </lineage>
</organism>
<dbReference type="KEGG" id="uvi:66066332"/>
<dbReference type="AlphaFoldDB" id="A0A8E5HTN8"/>
<feature type="compositionally biased region" description="Basic residues" evidence="1">
    <location>
        <begin position="1"/>
        <end position="10"/>
    </location>
</feature>
<feature type="region of interest" description="Disordered" evidence="1">
    <location>
        <begin position="1"/>
        <end position="41"/>
    </location>
</feature>
<gene>
    <name evidence="2" type="ORF">UV8b_05555</name>
</gene>
<evidence type="ECO:0000313" key="2">
    <source>
        <dbReference type="EMBL" id="QUC21312.1"/>
    </source>
</evidence>
<evidence type="ECO:0000313" key="3">
    <source>
        <dbReference type="Proteomes" id="UP000027002"/>
    </source>
</evidence>
<dbReference type="GeneID" id="66066332"/>
<evidence type="ECO:0000256" key="1">
    <source>
        <dbReference type="SAM" id="MobiDB-lite"/>
    </source>
</evidence>
<dbReference type="EMBL" id="CP072756">
    <property type="protein sequence ID" value="QUC21312.1"/>
    <property type="molecule type" value="Genomic_DNA"/>
</dbReference>
<protein>
    <submittedName>
        <fullName evidence="2">Uncharacterized protein</fullName>
    </submittedName>
</protein>
<sequence>MRERRPGKRHEHVDATANEDSLDQPSGFHPRNRETAITAPSNAKLAEHLRVITQICGRA</sequence>
<keyword evidence="3" id="KW-1185">Reference proteome</keyword>